<dbReference type="AlphaFoldDB" id="A0A7K0DQG9"/>
<keyword evidence="2" id="KW-1185">Reference proteome</keyword>
<gene>
    <name evidence="1" type="ORF">NRB56_36030</name>
</gene>
<proteinExistence type="predicted"/>
<evidence type="ECO:0000313" key="2">
    <source>
        <dbReference type="Proteomes" id="UP000431401"/>
    </source>
</evidence>
<name>A0A7K0DQG9_9NOCA</name>
<dbReference type="RefSeq" id="WP_153343588.1">
    <property type="nucleotide sequence ID" value="NZ_WEGI01000007.1"/>
</dbReference>
<organism evidence="1 2">
    <name type="scientific">Nocardia aurantia</name>
    <dbReference type="NCBI Taxonomy" id="2585199"/>
    <lineage>
        <taxon>Bacteria</taxon>
        <taxon>Bacillati</taxon>
        <taxon>Actinomycetota</taxon>
        <taxon>Actinomycetes</taxon>
        <taxon>Mycobacteriales</taxon>
        <taxon>Nocardiaceae</taxon>
        <taxon>Nocardia</taxon>
    </lineage>
</organism>
<evidence type="ECO:0008006" key="3">
    <source>
        <dbReference type="Google" id="ProtNLM"/>
    </source>
</evidence>
<dbReference type="Proteomes" id="UP000431401">
    <property type="component" value="Unassembled WGS sequence"/>
</dbReference>
<accession>A0A7K0DQG9</accession>
<sequence length="182" mass="19706">MKYDDDVIKTLGPAGTDAHAEAVRIGGEKIELFPSFRAAIDDSEAHGGRALVAAGYLDMTAGSVVDSWVDLHFSKLHSMTMVGVWESPTKQMCVAVHSDFAGGLGDIRSAVSHPATLQFVRQHMPADIALSTVKAKPEAARLVSEHYADACIGSVDVVESIDNLKILRKIEASMVWCLYEHR</sequence>
<comment type="caution">
    <text evidence="1">The sequence shown here is derived from an EMBL/GenBank/DDBJ whole genome shotgun (WGS) entry which is preliminary data.</text>
</comment>
<reference evidence="1 2" key="1">
    <citation type="submission" date="2019-10" db="EMBL/GenBank/DDBJ databases">
        <title>Nocardia macrotermitis sp. nov. and Nocardia aurantia sp. nov., isolated from the gut of fungus growing-termite Macrotermes natalensis.</title>
        <authorList>
            <person name="Benndorf R."/>
            <person name="Schwitalla J."/>
            <person name="Martin K."/>
            <person name="De Beer W."/>
            <person name="Kaster A.-K."/>
            <person name="Vollmers J."/>
            <person name="Poulsen M."/>
            <person name="Beemelmanns C."/>
        </authorList>
    </citation>
    <scope>NUCLEOTIDE SEQUENCE [LARGE SCALE GENOMIC DNA]</scope>
    <source>
        <strain evidence="1 2">RB56</strain>
    </source>
</reference>
<dbReference type="OrthoDB" id="4539703at2"/>
<evidence type="ECO:0000313" key="1">
    <source>
        <dbReference type="EMBL" id="MQY28020.1"/>
    </source>
</evidence>
<protein>
    <recommendedName>
        <fullName evidence="3">Prephenate dehydratase</fullName>
    </recommendedName>
</protein>
<dbReference type="EMBL" id="WEGI01000007">
    <property type="protein sequence ID" value="MQY28020.1"/>
    <property type="molecule type" value="Genomic_DNA"/>
</dbReference>